<name>A0A9Y2IGV2_9PSEU</name>
<dbReference type="InterPro" id="IPR002397">
    <property type="entry name" value="Cyt_P450_B"/>
</dbReference>
<dbReference type="PANTHER" id="PTHR46696">
    <property type="entry name" value="P450, PUTATIVE (EUROFUNG)-RELATED"/>
    <property type="match status" value="1"/>
</dbReference>
<dbReference type="AlphaFoldDB" id="A0A9Y2IGV2"/>
<sequence>MDGQEHRAARGAVLGAFTLRRANALRPRIQEIVDGAIDDLLAAGGPADLVTSPALPVPSLLLCEQLGVPYVDHAFFQENSAKLFDRDAPPEETATTYERLFRYFDELVTAKEAAPGDDLLGRQITESRAAGTYDHAYLVGLAFLLLAAGHESTANMISIGVLPLPEHPELMTAETPTAVEELRLRVRAAPVPVCTGCTAFPSAGKHHNAPTTSKEEGTMKIIADTGKCVGAGQCVLTEPALFDQSEDDGTVIVLNETPEGELVDKAREAVNVCPSQALSLQE</sequence>
<comment type="similarity">
    <text evidence="1">Belongs to the cytochrome P450 family.</text>
</comment>
<dbReference type="SUPFAM" id="SSF54862">
    <property type="entry name" value="4Fe-4S ferredoxins"/>
    <property type="match status" value="1"/>
</dbReference>
<dbReference type="GO" id="GO:0004497">
    <property type="term" value="F:monooxygenase activity"/>
    <property type="evidence" value="ECO:0007669"/>
    <property type="project" value="InterPro"/>
</dbReference>
<organism evidence="2 3">
    <name type="scientific">Amycolatopsis carbonis</name>
    <dbReference type="NCBI Taxonomy" id="715471"/>
    <lineage>
        <taxon>Bacteria</taxon>
        <taxon>Bacillati</taxon>
        <taxon>Actinomycetota</taxon>
        <taxon>Actinomycetes</taxon>
        <taxon>Pseudonocardiales</taxon>
        <taxon>Pseudonocardiaceae</taxon>
        <taxon>Amycolatopsis</taxon>
    </lineage>
</organism>
<evidence type="ECO:0000256" key="1">
    <source>
        <dbReference type="ARBA" id="ARBA00010617"/>
    </source>
</evidence>
<gene>
    <name evidence="2" type="ORF">QRX50_03205</name>
</gene>
<dbReference type="PANTHER" id="PTHR46696:SF1">
    <property type="entry name" value="CYTOCHROME P450 YJIB-RELATED"/>
    <property type="match status" value="1"/>
</dbReference>
<evidence type="ECO:0000313" key="2">
    <source>
        <dbReference type="EMBL" id="WIX79822.1"/>
    </source>
</evidence>
<reference evidence="2 3" key="1">
    <citation type="submission" date="2023-06" db="EMBL/GenBank/DDBJ databases">
        <authorList>
            <person name="Oyuntsetseg B."/>
            <person name="Kim S.B."/>
        </authorList>
    </citation>
    <scope>NUCLEOTIDE SEQUENCE [LARGE SCALE GENOMIC DNA]</scope>
    <source>
        <strain evidence="2 3">2-15</strain>
    </source>
</reference>
<dbReference type="EMBL" id="CP127294">
    <property type="protein sequence ID" value="WIX79822.1"/>
    <property type="molecule type" value="Genomic_DNA"/>
</dbReference>
<dbReference type="Proteomes" id="UP001236014">
    <property type="component" value="Chromosome"/>
</dbReference>
<dbReference type="InterPro" id="IPR036396">
    <property type="entry name" value="Cyt_P450_sf"/>
</dbReference>
<dbReference type="GO" id="GO:0020037">
    <property type="term" value="F:heme binding"/>
    <property type="evidence" value="ECO:0007669"/>
    <property type="project" value="InterPro"/>
</dbReference>
<dbReference type="PRINTS" id="PR00359">
    <property type="entry name" value="BP450"/>
</dbReference>
<protein>
    <submittedName>
        <fullName evidence="2">(4Fe-4S)-binding protein</fullName>
    </submittedName>
</protein>
<dbReference type="GO" id="GO:0016705">
    <property type="term" value="F:oxidoreductase activity, acting on paired donors, with incorporation or reduction of molecular oxygen"/>
    <property type="evidence" value="ECO:0007669"/>
    <property type="project" value="InterPro"/>
</dbReference>
<dbReference type="Pfam" id="PF13370">
    <property type="entry name" value="Fer4_13"/>
    <property type="match status" value="1"/>
</dbReference>
<dbReference type="RefSeq" id="WP_285970501.1">
    <property type="nucleotide sequence ID" value="NZ_CP127294.1"/>
</dbReference>
<accession>A0A9Y2IGV2</accession>
<keyword evidence="3" id="KW-1185">Reference proteome</keyword>
<proteinExistence type="inferred from homology"/>
<dbReference type="Gene3D" id="1.10.630.10">
    <property type="entry name" value="Cytochrome P450"/>
    <property type="match status" value="1"/>
</dbReference>
<dbReference type="SUPFAM" id="SSF48264">
    <property type="entry name" value="Cytochrome P450"/>
    <property type="match status" value="1"/>
</dbReference>
<evidence type="ECO:0000313" key="3">
    <source>
        <dbReference type="Proteomes" id="UP001236014"/>
    </source>
</evidence>
<dbReference type="KEGG" id="acab:QRX50_03205"/>
<dbReference type="Gene3D" id="3.30.70.20">
    <property type="match status" value="1"/>
</dbReference>
<dbReference type="GO" id="GO:0005506">
    <property type="term" value="F:iron ion binding"/>
    <property type="evidence" value="ECO:0007669"/>
    <property type="project" value="InterPro"/>
</dbReference>